<organism evidence="1 2">
    <name type="scientific">Ensete ventricosum</name>
    <name type="common">Abyssinian banana</name>
    <name type="synonym">Musa ensete</name>
    <dbReference type="NCBI Taxonomy" id="4639"/>
    <lineage>
        <taxon>Eukaryota</taxon>
        <taxon>Viridiplantae</taxon>
        <taxon>Streptophyta</taxon>
        <taxon>Embryophyta</taxon>
        <taxon>Tracheophyta</taxon>
        <taxon>Spermatophyta</taxon>
        <taxon>Magnoliopsida</taxon>
        <taxon>Liliopsida</taxon>
        <taxon>Zingiberales</taxon>
        <taxon>Musaceae</taxon>
        <taxon>Ensete</taxon>
    </lineage>
</organism>
<evidence type="ECO:0000313" key="2">
    <source>
        <dbReference type="Proteomes" id="UP000287651"/>
    </source>
</evidence>
<dbReference type="Proteomes" id="UP000287651">
    <property type="component" value="Unassembled WGS sequence"/>
</dbReference>
<dbReference type="AlphaFoldDB" id="A0A427A585"/>
<sequence length="95" mass="10047">MEVPNEGDLANVSVIEPRKAVEEGIRLGADGVGGQGGDILGVGGYHRFYNPFSTLLCALKRKAVWVGCCSGSRAQSDSHDVADLEDPTDLFKIIG</sequence>
<proteinExistence type="predicted"/>
<dbReference type="EMBL" id="AMZH03003718">
    <property type="protein sequence ID" value="RRT71402.1"/>
    <property type="molecule type" value="Genomic_DNA"/>
</dbReference>
<name>A0A427A585_ENSVE</name>
<accession>A0A427A585</accession>
<reference evidence="1 2" key="1">
    <citation type="journal article" date="2014" name="Agronomy (Basel)">
        <title>A Draft Genome Sequence for Ensete ventricosum, the Drought-Tolerant Tree Against Hunger.</title>
        <authorList>
            <person name="Harrison J."/>
            <person name="Moore K.A."/>
            <person name="Paszkiewicz K."/>
            <person name="Jones T."/>
            <person name="Grant M."/>
            <person name="Ambacheew D."/>
            <person name="Muzemil S."/>
            <person name="Studholme D.J."/>
        </authorList>
    </citation>
    <scope>NUCLEOTIDE SEQUENCE [LARGE SCALE GENOMIC DNA]</scope>
</reference>
<evidence type="ECO:0000313" key="1">
    <source>
        <dbReference type="EMBL" id="RRT71402.1"/>
    </source>
</evidence>
<comment type="caution">
    <text evidence="1">The sequence shown here is derived from an EMBL/GenBank/DDBJ whole genome shotgun (WGS) entry which is preliminary data.</text>
</comment>
<protein>
    <submittedName>
        <fullName evidence="1">Uncharacterized protein</fullName>
    </submittedName>
</protein>
<gene>
    <name evidence="1" type="ORF">B296_00007064</name>
</gene>